<dbReference type="EMBL" id="JADYXP020000007">
    <property type="protein sequence ID" value="KAL0121024.1"/>
    <property type="molecule type" value="Genomic_DNA"/>
</dbReference>
<protein>
    <submittedName>
        <fullName evidence="1">Uncharacterized protein</fullName>
    </submittedName>
</protein>
<dbReference type="Proteomes" id="UP001430953">
    <property type="component" value="Unassembled WGS sequence"/>
</dbReference>
<organism evidence="1 2">
    <name type="scientific">Cardiocondyla obscurior</name>
    <dbReference type="NCBI Taxonomy" id="286306"/>
    <lineage>
        <taxon>Eukaryota</taxon>
        <taxon>Metazoa</taxon>
        <taxon>Ecdysozoa</taxon>
        <taxon>Arthropoda</taxon>
        <taxon>Hexapoda</taxon>
        <taxon>Insecta</taxon>
        <taxon>Pterygota</taxon>
        <taxon>Neoptera</taxon>
        <taxon>Endopterygota</taxon>
        <taxon>Hymenoptera</taxon>
        <taxon>Apocrita</taxon>
        <taxon>Aculeata</taxon>
        <taxon>Formicoidea</taxon>
        <taxon>Formicidae</taxon>
        <taxon>Myrmicinae</taxon>
        <taxon>Cardiocondyla</taxon>
    </lineage>
</organism>
<sequence>MPPSRVKGKLFPMSCTTPAAARPDVNIPRPTIGNRETRRRYDEAKIQCFEAENIGLNQINNSFIDRRLPMLFD</sequence>
<accession>A0AAW2G1B3</accession>
<dbReference type="AlphaFoldDB" id="A0AAW2G1B3"/>
<evidence type="ECO:0000313" key="1">
    <source>
        <dbReference type="EMBL" id="KAL0121024.1"/>
    </source>
</evidence>
<reference evidence="1 2" key="1">
    <citation type="submission" date="2023-03" db="EMBL/GenBank/DDBJ databases">
        <title>High recombination rates correlate with genetic variation in Cardiocondyla obscurior ants.</title>
        <authorList>
            <person name="Errbii M."/>
        </authorList>
    </citation>
    <scope>NUCLEOTIDE SEQUENCE [LARGE SCALE GENOMIC DNA]</scope>
    <source>
        <strain evidence="1">Alpha-2009</strain>
        <tissue evidence="1">Whole body</tissue>
    </source>
</reference>
<keyword evidence="2" id="KW-1185">Reference proteome</keyword>
<proteinExistence type="predicted"/>
<gene>
    <name evidence="1" type="ORF">PUN28_008628</name>
</gene>
<name>A0AAW2G1B3_9HYME</name>
<evidence type="ECO:0000313" key="2">
    <source>
        <dbReference type="Proteomes" id="UP001430953"/>
    </source>
</evidence>
<comment type="caution">
    <text evidence="1">The sequence shown here is derived from an EMBL/GenBank/DDBJ whole genome shotgun (WGS) entry which is preliminary data.</text>
</comment>